<evidence type="ECO:0000313" key="6">
    <source>
        <dbReference type="EMBL" id="QDU81433.1"/>
    </source>
</evidence>
<keyword evidence="4" id="KW-0106">Calcium</keyword>
<dbReference type="Gene3D" id="3.40.720.10">
    <property type="entry name" value="Alkaline Phosphatase, subunit A"/>
    <property type="match status" value="1"/>
</dbReference>
<name>A0A518CQE2_9PLAN</name>
<evidence type="ECO:0000256" key="2">
    <source>
        <dbReference type="ARBA" id="ARBA00022723"/>
    </source>
</evidence>
<protein>
    <submittedName>
        <fullName evidence="6">Arylsulfatase</fullName>
        <ecNumber evidence="6">3.1.6.1</ecNumber>
    </submittedName>
</protein>
<evidence type="ECO:0000256" key="4">
    <source>
        <dbReference type="ARBA" id="ARBA00022837"/>
    </source>
</evidence>
<comment type="similarity">
    <text evidence="1">Belongs to the sulfatase family.</text>
</comment>
<evidence type="ECO:0000256" key="1">
    <source>
        <dbReference type="ARBA" id="ARBA00008779"/>
    </source>
</evidence>
<dbReference type="PROSITE" id="PS00149">
    <property type="entry name" value="SULFATASE_2"/>
    <property type="match status" value="1"/>
</dbReference>
<accession>A0A518CQE2</accession>
<dbReference type="RefSeq" id="WP_144996770.1">
    <property type="nucleotide sequence ID" value="NZ_CP036281.1"/>
</dbReference>
<organism evidence="6 7">
    <name type="scientific">Polystyrenella longa</name>
    <dbReference type="NCBI Taxonomy" id="2528007"/>
    <lineage>
        <taxon>Bacteria</taxon>
        <taxon>Pseudomonadati</taxon>
        <taxon>Planctomycetota</taxon>
        <taxon>Planctomycetia</taxon>
        <taxon>Planctomycetales</taxon>
        <taxon>Planctomycetaceae</taxon>
        <taxon>Polystyrenella</taxon>
    </lineage>
</organism>
<dbReference type="InterPro" id="IPR024607">
    <property type="entry name" value="Sulfatase_CS"/>
</dbReference>
<dbReference type="PANTHER" id="PTHR42693:SF53">
    <property type="entry name" value="ENDO-4-O-SULFATASE"/>
    <property type="match status" value="1"/>
</dbReference>
<evidence type="ECO:0000313" key="7">
    <source>
        <dbReference type="Proteomes" id="UP000317178"/>
    </source>
</evidence>
<dbReference type="SUPFAM" id="SSF53649">
    <property type="entry name" value="Alkaline phosphatase-like"/>
    <property type="match status" value="1"/>
</dbReference>
<dbReference type="PANTHER" id="PTHR42693">
    <property type="entry name" value="ARYLSULFATASE FAMILY MEMBER"/>
    <property type="match status" value="1"/>
</dbReference>
<dbReference type="InterPro" id="IPR050738">
    <property type="entry name" value="Sulfatase"/>
</dbReference>
<keyword evidence="7" id="KW-1185">Reference proteome</keyword>
<dbReference type="GO" id="GO:0046872">
    <property type="term" value="F:metal ion binding"/>
    <property type="evidence" value="ECO:0007669"/>
    <property type="project" value="UniProtKB-KW"/>
</dbReference>
<dbReference type="KEGG" id="plon:Pla110_31740"/>
<dbReference type="Gene3D" id="3.30.1120.10">
    <property type="match status" value="1"/>
</dbReference>
<feature type="domain" description="Sulfatase N-terminal" evidence="5">
    <location>
        <begin position="39"/>
        <end position="354"/>
    </location>
</feature>
<dbReference type="EC" id="3.1.6.1" evidence="6"/>
<reference evidence="6 7" key="1">
    <citation type="submission" date="2019-02" db="EMBL/GenBank/DDBJ databases">
        <title>Deep-cultivation of Planctomycetes and their phenomic and genomic characterization uncovers novel biology.</title>
        <authorList>
            <person name="Wiegand S."/>
            <person name="Jogler M."/>
            <person name="Boedeker C."/>
            <person name="Pinto D."/>
            <person name="Vollmers J."/>
            <person name="Rivas-Marin E."/>
            <person name="Kohn T."/>
            <person name="Peeters S.H."/>
            <person name="Heuer A."/>
            <person name="Rast P."/>
            <person name="Oberbeckmann S."/>
            <person name="Bunk B."/>
            <person name="Jeske O."/>
            <person name="Meyerdierks A."/>
            <person name="Storesund J.E."/>
            <person name="Kallscheuer N."/>
            <person name="Luecker S."/>
            <person name="Lage O.M."/>
            <person name="Pohl T."/>
            <person name="Merkel B.J."/>
            <person name="Hornburger P."/>
            <person name="Mueller R.-W."/>
            <person name="Bruemmer F."/>
            <person name="Labrenz M."/>
            <person name="Spormann A.M."/>
            <person name="Op den Camp H."/>
            <person name="Overmann J."/>
            <person name="Amann R."/>
            <person name="Jetten M.S.M."/>
            <person name="Mascher T."/>
            <person name="Medema M.H."/>
            <person name="Devos D.P."/>
            <person name="Kaster A.-K."/>
            <person name="Ovreas L."/>
            <person name="Rohde M."/>
            <person name="Galperin M.Y."/>
            <person name="Jogler C."/>
        </authorList>
    </citation>
    <scope>NUCLEOTIDE SEQUENCE [LARGE SCALE GENOMIC DNA]</scope>
    <source>
        <strain evidence="6 7">Pla110</strain>
    </source>
</reference>
<proteinExistence type="inferred from homology"/>
<keyword evidence="2" id="KW-0479">Metal-binding</keyword>
<keyword evidence="3 6" id="KW-0378">Hydrolase</keyword>
<evidence type="ECO:0000259" key="5">
    <source>
        <dbReference type="Pfam" id="PF00884"/>
    </source>
</evidence>
<dbReference type="InterPro" id="IPR017850">
    <property type="entry name" value="Alkaline_phosphatase_core_sf"/>
</dbReference>
<sequence length="469" mass="52321">MLSRGFTERRLASLLLILFIGSPITLIEGAEPKSKQSRPNIVIMLTDDLGYNDLGCYDHPAIKTPALDQLAAEGTLFTDCYAAAPVCSPSRAGMLSGRTPHRLGVFDWIPDGSPMHMKADETTFATILKEQGYQTAHIGKWHCNGQFNLPSQPQPNDHGFDYWFSTQNNALPTHHAPVNFVRNGEEVGQLEGYSSDIIVDDAIDWLRNRQDDQPFCLVVWFHSPHEVIATAPEFVKQYQEHEPLERAEYYGNVAQMDAAAGRLLGELDQQQLRDNSFVMFTSDNGPETLNRYGPRSSRSYGLPDPLRGMKLHVYEGGIRVPGIIRWPGHAAAGSVSNEPISGVDVLPTVCALAEIEVNVKKTLDGANILPALAQQPIDRPHPLYWRYDRALSDPKIAIRDGEWKLLVRGDYSEPELYHLTEDVSETQNMASKEPGRLKAMQAQLKTLNEEIAAEAPTWPKQDAKQKSNK</sequence>
<dbReference type="OrthoDB" id="9803751at2"/>
<dbReference type="GO" id="GO:0004065">
    <property type="term" value="F:arylsulfatase activity"/>
    <property type="evidence" value="ECO:0007669"/>
    <property type="project" value="UniProtKB-EC"/>
</dbReference>
<evidence type="ECO:0000256" key="3">
    <source>
        <dbReference type="ARBA" id="ARBA00022801"/>
    </source>
</evidence>
<dbReference type="AlphaFoldDB" id="A0A518CQE2"/>
<dbReference type="Proteomes" id="UP000317178">
    <property type="component" value="Chromosome"/>
</dbReference>
<dbReference type="EMBL" id="CP036281">
    <property type="protein sequence ID" value="QDU81433.1"/>
    <property type="molecule type" value="Genomic_DNA"/>
</dbReference>
<dbReference type="InterPro" id="IPR000917">
    <property type="entry name" value="Sulfatase_N"/>
</dbReference>
<gene>
    <name evidence="6" type="primary">atsA_22</name>
    <name evidence="6" type="ORF">Pla110_31740</name>
</gene>
<dbReference type="Pfam" id="PF00884">
    <property type="entry name" value="Sulfatase"/>
    <property type="match status" value="1"/>
</dbReference>